<sequence length="154" mass="17079">MSTTELRGHTEIEAVGRAKTSYGETLRLSYSEGTEESVGENVGVDRMPETHRALYQIVMRMVDFDYELKAVLRVPEAVRGQARGEATMQVTSAIRAKLHRIWLLALLMSSASTTLNLKSTLKHLVMVYQGIKSLRTMSGCLLQPSILLLTAKAP</sequence>
<evidence type="ECO:0000313" key="2">
    <source>
        <dbReference type="Proteomes" id="UP000076798"/>
    </source>
</evidence>
<dbReference type="Proteomes" id="UP000076798">
    <property type="component" value="Unassembled WGS sequence"/>
</dbReference>
<gene>
    <name evidence="1" type="ORF">SISSUDRAFT_1033328</name>
</gene>
<dbReference type="EMBL" id="KV428061">
    <property type="protein sequence ID" value="KZT38559.1"/>
    <property type="molecule type" value="Genomic_DNA"/>
</dbReference>
<evidence type="ECO:0000313" key="1">
    <source>
        <dbReference type="EMBL" id="KZT38559.1"/>
    </source>
</evidence>
<organism evidence="1 2">
    <name type="scientific">Sistotremastrum suecicum HHB10207 ss-3</name>
    <dbReference type="NCBI Taxonomy" id="1314776"/>
    <lineage>
        <taxon>Eukaryota</taxon>
        <taxon>Fungi</taxon>
        <taxon>Dikarya</taxon>
        <taxon>Basidiomycota</taxon>
        <taxon>Agaricomycotina</taxon>
        <taxon>Agaricomycetes</taxon>
        <taxon>Sistotremastrales</taxon>
        <taxon>Sistotremastraceae</taxon>
        <taxon>Sistotremastrum</taxon>
    </lineage>
</organism>
<protein>
    <submittedName>
        <fullName evidence="1">Uncharacterized protein</fullName>
    </submittedName>
</protein>
<reference evidence="1 2" key="1">
    <citation type="journal article" date="2016" name="Mol. Biol. Evol.">
        <title>Comparative Genomics of Early-Diverging Mushroom-Forming Fungi Provides Insights into the Origins of Lignocellulose Decay Capabilities.</title>
        <authorList>
            <person name="Nagy L.G."/>
            <person name="Riley R."/>
            <person name="Tritt A."/>
            <person name="Adam C."/>
            <person name="Daum C."/>
            <person name="Floudas D."/>
            <person name="Sun H."/>
            <person name="Yadav J.S."/>
            <person name="Pangilinan J."/>
            <person name="Larsson K.H."/>
            <person name="Matsuura K."/>
            <person name="Barry K."/>
            <person name="Labutti K."/>
            <person name="Kuo R."/>
            <person name="Ohm R.A."/>
            <person name="Bhattacharya S.S."/>
            <person name="Shirouzu T."/>
            <person name="Yoshinaga Y."/>
            <person name="Martin F.M."/>
            <person name="Grigoriev I.V."/>
            <person name="Hibbett D.S."/>
        </authorList>
    </citation>
    <scope>NUCLEOTIDE SEQUENCE [LARGE SCALE GENOMIC DNA]</scope>
    <source>
        <strain evidence="1 2">HHB10207 ss-3</strain>
    </source>
</reference>
<keyword evidence="2" id="KW-1185">Reference proteome</keyword>
<proteinExistence type="predicted"/>
<accession>A0A166DIJ2</accession>
<dbReference type="AlphaFoldDB" id="A0A166DIJ2"/>
<name>A0A166DIJ2_9AGAM</name>